<proteinExistence type="inferred from homology"/>
<accession>A0ABV9S6F1</accession>
<comment type="caution">
    <text evidence="4">The sequence shown here is derived from an EMBL/GenBank/DDBJ whole genome shotgun (WGS) entry which is preliminary data.</text>
</comment>
<dbReference type="SUPFAM" id="SSF55120">
    <property type="entry name" value="Pseudouridine synthase"/>
    <property type="match status" value="1"/>
</dbReference>
<dbReference type="RefSeq" id="WP_378058044.1">
    <property type="nucleotide sequence ID" value="NZ_JBHSIS010000009.1"/>
</dbReference>
<protein>
    <submittedName>
        <fullName evidence="4">tRNA pseudouridine(13) synthase TruD</fullName>
        <ecNumber evidence="4">5.4.99.27</ecNumber>
    </submittedName>
</protein>
<keyword evidence="5" id="KW-1185">Reference proteome</keyword>
<name>A0ABV9S6F1_9PSEU</name>
<sequence length="341" mass="37481">MTEPVVKHRPADFVVRENLVVRLTDQDSAKHQYLLLRKCGYTTMEAVRLVADRLGLVSTEITYGGLKDEDGITEQLVALPANSLPEDVRDSGWTVAADGDRWLELRHYGYGADPLRIGRLEGNGFRVVVRNLAEDAAARLSGERKLTTFFLNYYDTQRFGVPGGPKRTHHVGAAILDGRWADALRELAGLRAPESAGARAWQDDPRGYFTALDPRTTSFYLAAHSSVQWNELLGARVAQVCGAETTTVTVDGIGYRYATSPTAATRVLAEATSLPYTRYEFVDGVPVPAESHRTSVVQTVISVGPVEEDNAHDGRSCVELRFFLPSGCYATAAIRQLLSYC</sequence>
<evidence type="ECO:0000256" key="2">
    <source>
        <dbReference type="ARBA" id="ARBA00023235"/>
    </source>
</evidence>
<dbReference type="EC" id="5.4.99.27" evidence="4"/>
<dbReference type="Pfam" id="PF01142">
    <property type="entry name" value="TruD"/>
    <property type="match status" value="1"/>
</dbReference>
<comment type="similarity">
    <text evidence="1">Belongs to the pseudouridine synthase TruD family.</text>
</comment>
<dbReference type="Gene3D" id="3.30.2350.20">
    <property type="entry name" value="TruD, catalytic domain"/>
    <property type="match status" value="2"/>
</dbReference>
<dbReference type="InterPro" id="IPR020103">
    <property type="entry name" value="PsdUridine_synth_cat_dom_sf"/>
</dbReference>
<dbReference type="PANTHER" id="PTHR13326:SF21">
    <property type="entry name" value="PSEUDOURIDYLATE SYNTHASE PUS7L"/>
    <property type="match status" value="1"/>
</dbReference>
<dbReference type="Proteomes" id="UP001595859">
    <property type="component" value="Unassembled WGS sequence"/>
</dbReference>
<feature type="domain" description="TRUD" evidence="3">
    <location>
        <begin position="149"/>
        <end position="340"/>
    </location>
</feature>
<evidence type="ECO:0000256" key="1">
    <source>
        <dbReference type="ARBA" id="ARBA00007953"/>
    </source>
</evidence>
<keyword evidence="2 4" id="KW-0413">Isomerase</keyword>
<dbReference type="InterPro" id="IPR001656">
    <property type="entry name" value="PsdUridine_synth_TruD"/>
</dbReference>
<dbReference type="PANTHER" id="PTHR13326">
    <property type="entry name" value="TRNA PSEUDOURIDINE SYNTHASE D"/>
    <property type="match status" value="1"/>
</dbReference>
<evidence type="ECO:0000259" key="3">
    <source>
        <dbReference type="PROSITE" id="PS50984"/>
    </source>
</evidence>
<dbReference type="GO" id="GO:0160150">
    <property type="term" value="F:tRNA pseudouridine(13) synthase activity"/>
    <property type="evidence" value="ECO:0007669"/>
    <property type="project" value="UniProtKB-EC"/>
</dbReference>
<dbReference type="PROSITE" id="PS50984">
    <property type="entry name" value="TRUD"/>
    <property type="match status" value="1"/>
</dbReference>
<organism evidence="4 5">
    <name type="scientific">Actinophytocola glycyrrhizae</name>
    <dbReference type="NCBI Taxonomy" id="2044873"/>
    <lineage>
        <taxon>Bacteria</taxon>
        <taxon>Bacillati</taxon>
        <taxon>Actinomycetota</taxon>
        <taxon>Actinomycetes</taxon>
        <taxon>Pseudonocardiales</taxon>
        <taxon>Pseudonocardiaceae</taxon>
    </lineage>
</organism>
<reference evidence="5" key="1">
    <citation type="journal article" date="2019" name="Int. J. Syst. Evol. Microbiol.">
        <title>The Global Catalogue of Microorganisms (GCM) 10K type strain sequencing project: providing services to taxonomists for standard genome sequencing and annotation.</title>
        <authorList>
            <consortium name="The Broad Institute Genomics Platform"/>
            <consortium name="The Broad Institute Genome Sequencing Center for Infectious Disease"/>
            <person name="Wu L."/>
            <person name="Ma J."/>
        </authorList>
    </citation>
    <scope>NUCLEOTIDE SEQUENCE [LARGE SCALE GENOMIC DNA]</scope>
    <source>
        <strain evidence="5">ZS-22-S1</strain>
    </source>
</reference>
<gene>
    <name evidence="4" type="primary">truD</name>
    <name evidence="4" type="ORF">ACFPCV_21475</name>
</gene>
<evidence type="ECO:0000313" key="5">
    <source>
        <dbReference type="Proteomes" id="UP001595859"/>
    </source>
</evidence>
<dbReference type="InterPro" id="IPR011760">
    <property type="entry name" value="PsdUridine_synth_TruD_insert"/>
</dbReference>
<evidence type="ECO:0000313" key="4">
    <source>
        <dbReference type="EMBL" id="MFC4856082.1"/>
    </source>
</evidence>
<dbReference type="EMBL" id="JBHSIS010000009">
    <property type="protein sequence ID" value="MFC4856082.1"/>
    <property type="molecule type" value="Genomic_DNA"/>
</dbReference>
<dbReference type="InterPro" id="IPR042214">
    <property type="entry name" value="TruD_catalytic"/>
</dbReference>